<organism evidence="11 12">
    <name type="scientific">Methylomonas albis</name>
    <dbReference type="NCBI Taxonomy" id="1854563"/>
    <lineage>
        <taxon>Bacteria</taxon>
        <taxon>Pseudomonadati</taxon>
        <taxon>Pseudomonadota</taxon>
        <taxon>Gammaproteobacteria</taxon>
        <taxon>Methylococcales</taxon>
        <taxon>Methylococcaceae</taxon>
        <taxon>Methylomonas</taxon>
    </lineage>
</organism>
<dbReference type="NCBIfam" id="TIGR01711">
    <property type="entry name" value="gspJ"/>
    <property type="match status" value="1"/>
</dbReference>
<comment type="similarity">
    <text evidence="2">Belongs to the GSP J family.</text>
</comment>
<evidence type="ECO:0000313" key="11">
    <source>
        <dbReference type="EMBL" id="MBD9355729.1"/>
    </source>
</evidence>
<evidence type="ECO:0000256" key="3">
    <source>
        <dbReference type="ARBA" id="ARBA00021539"/>
    </source>
</evidence>
<dbReference type="InterPro" id="IPR051621">
    <property type="entry name" value="T2SS_protein_J"/>
</dbReference>
<dbReference type="EMBL" id="JACXSS010000001">
    <property type="protein sequence ID" value="MBD9355729.1"/>
    <property type="molecule type" value="Genomic_DNA"/>
</dbReference>
<evidence type="ECO:0000256" key="9">
    <source>
        <dbReference type="ARBA" id="ARBA00023136"/>
    </source>
</evidence>
<proteinExistence type="inferred from homology"/>
<dbReference type="InterPro" id="IPR010055">
    <property type="entry name" value="T2SS_protein-GspJ"/>
</dbReference>
<evidence type="ECO:0000256" key="1">
    <source>
        <dbReference type="ARBA" id="ARBA00004377"/>
    </source>
</evidence>
<keyword evidence="7 10" id="KW-0812">Transmembrane</keyword>
<keyword evidence="8 10" id="KW-1133">Transmembrane helix</keyword>
<feature type="transmembrane region" description="Helical" evidence="10">
    <location>
        <begin position="16"/>
        <end position="38"/>
    </location>
</feature>
<protein>
    <recommendedName>
        <fullName evidence="3">Type II secretion system protein J</fullName>
    </recommendedName>
</protein>
<keyword evidence="5" id="KW-0488">Methylation</keyword>
<dbReference type="Pfam" id="PF11612">
    <property type="entry name" value="T2SSJ"/>
    <property type="match status" value="1"/>
</dbReference>
<comment type="caution">
    <text evidence="11">The sequence shown here is derived from an EMBL/GenBank/DDBJ whole genome shotgun (WGS) entry which is preliminary data.</text>
</comment>
<dbReference type="InterPro" id="IPR045584">
    <property type="entry name" value="Pilin-like"/>
</dbReference>
<dbReference type="Proteomes" id="UP000652176">
    <property type="component" value="Unassembled WGS sequence"/>
</dbReference>
<keyword evidence="9 10" id="KW-0472">Membrane</keyword>
<keyword evidence="12" id="KW-1185">Reference proteome</keyword>
<dbReference type="SUPFAM" id="SSF54523">
    <property type="entry name" value="Pili subunits"/>
    <property type="match status" value="1"/>
</dbReference>
<keyword evidence="6" id="KW-0997">Cell inner membrane</keyword>
<evidence type="ECO:0000256" key="5">
    <source>
        <dbReference type="ARBA" id="ARBA00022481"/>
    </source>
</evidence>
<keyword evidence="4" id="KW-1003">Cell membrane</keyword>
<dbReference type="PROSITE" id="PS00409">
    <property type="entry name" value="PROKAR_NTER_METHYL"/>
    <property type="match status" value="1"/>
</dbReference>
<dbReference type="Pfam" id="PF07963">
    <property type="entry name" value="N_methyl"/>
    <property type="match status" value="1"/>
</dbReference>
<reference evidence="11 12" key="1">
    <citation type="submission" date="2020-09" db="EMBL/GenBank/DDBJ databases">
        <title>Methylomonas albis sp. nov. and Methylomonas fluvii sp. nov.: Two cold-adapted methanotrophs from the River Elbe and an amended description of Methylovulum psychrotolerans strain Eb1.</title>
        <authorList>
            <person name="Bussmann I.K."/>
            <person name="Klings K.-W."/>
            <person name="Warnstedt J."/>
            <person name="Hoppert M."/>
            <person name="Saborowski A."/>
            <person name="Horn F."/>
            <person name="Liebner S."/>
        </authorList>
    </citation>
    <scope>NUCLEOTIDE SEQUENCE [LARGE SCALE GENOMIC DNA]</scope>
    <source>
        <strain evidence="11 12">EbA</strain>
    </source>
</reference>
<gene>
    <name evidence="11" type="primary">gspJ</name>
    <name evidence="11" type="ORF">IE877_07515</name>
</gene>
<evidence type="ECO:0000256" key="7">
    <source>
        <dbReference type="ARBA" id="ARBA00022692"/>
    </source>
</evidence>
<dbReference type="InterPro" id="IPR012902">
    <property type="entry name" value="N_methyl_site"/>
</dbReference>
<comment type="subcellular location">
    <subcellularLocation>
        <location evidence="1">Cell inner membrane</location>
        <topology evidence="1">Single-pass membrane protein</topology>
    </subcellularLocation>
</comment>
<evidence type="ECO:0000256" key="2">
    <source>
        <dbReference type="ARBA" id="ARBA00011084"/>
    </source>
</evidence>
<name>A0ABR9CXW4_9GAMM</name>
<dbReference type="PANTHER" id="PTHR39583:SF2">
    <property type="entry name" value="TYPE II SECRETION SYSTEM PROTEIN J"/>
    <property type="match status" value="1"/>
</dbReference>
<evidence type="ECO:0000256" key="4">
    <source>
        <dbReference type="ARBA" id="ARBA00022475"/>
    </source>
</evidence>
<dbReference type="Gene3D" id="2.10.70.20">
    <property type="entry name" value="gspk-gspi-gspj complex like domains"/>
    <property type="match status" value="1"/>
</dbReference>
<dbReference type="PANTHER" id="PTHR39583">
    <property type="entry name" value="TYPE II SECRETION SYSTEM PROTEIN J-RELATED"/>
    <property type="match status" value="1"/>
</dbReference>
<dbReference type="NCBIfam" id="TIGR02532">
    <property type="entry name" value="IV_pilin_GFxxxE"/>
    <property type="match status" value="1"/>
</dbReference>
<dbReference type="Gene3D" id="3.10.610.10">
    <property type="entry name" value="GSPII I/J protein-like"/>
    <property type="match status" value="1"/>
</dbReference>
<evidence type="ECO:0000256" key="10">
    <source>
        <dbReference type="SAM" id="Phobius"/>
    </source>
</evidence>
<dbReference type="RefSeq" id="WP_192374074.1">
    <property type="nucleotide sequence ID" value="NZ_CAJHIV010000001.1"/>
</dbReference>
<evidence type="ECO:0000313" key="12">
    <source>
        <dbReference type="Proteomes" id="UP000652176"/>
    </source>
</evidence>
<sequence length="195" mass="21712">MNSKAGSSRGFTLLEILIAMAVFAIMAAMAYAGLSAVLDARAGTEKRSDSIAELQQTMYLLNEDLAQALPRSIRDEFGSEQSAFSGGNGEELLTLTRSVPDWSQLSMHSQLQRISYRLENGVLYRQVWTVLDRTQQTQFHRKKLLNVTALELRFYGGDEWHPHWSAEGAGMPGAVEANFSLAGLGDIRRLFLVRE</sequence>
<evidence type="ECO:0000256" key="8">
    <source>
        <dbReference type="ARBA" id="ARBA00022989"/>
    </source>
</evidence>
<evidence type="ECO:0000256" key="6">
    <source>
        <dbReference type="ARBA" id="ARBA00022519"/>
    </source>
</evidence>
<accession>A0ABR9CXW4</accession>